<dbReference type="EC" id="2.7.11.1" evidence="2"/>
<evidence type="ECO:0000313" key="17">
    <source>
        <dbReference type="Proteomes" id="UP000265140"/>
    </source>
</evidence>
<reference evidence="17" key="1">
    <citation type="journal article" date="2014" name="PLoS ONE">
        <title>The genome and linkage map of the northern pike (Esox lucius): conserved synteny revealed between the salmonid sister group and the Neoteleostei.</title>
        <authorList>
            <person name="Rondeau E.B."/>
            <person name="Minkley D.R."/>
            <person name="Leong J.S."/>
            <person name="Messmer A.M."/>
            <person name="Jantzen J.R."/>
            <person name="von Schalburg K.R."/>
            <person name="Lemon C."/>
            <person name="Bird N.H."/>
            <person name="Koop B.F."/>
        </authorList>
    </citation>
    <scope>NUCLEOTIDE SEQUENCE</scope>
</reference>
<dbReference type="PROSITE" id="PS50309">
    <property type="entry name" value="DC"/>
    <property type="match status" value="2"/>
</dbReference>
<feature type="domain" description="Doublecortin" evidence="15">
    <location>
        <begin position="66"/>
        <end position="152"/>
    </location>
</feature>
<dbReference type="PANTHER" id="PTHR24347">
    <property type="entry name" value="SERINE/THREONINE-PROTEIN KINASE"/>
    <property type="match status" value="1"/>
</dbReference>
<dbReference type="FunFam" id="3.10.20.230:FF:000001">
    <property type="entry name" value="serine/threonine-protein kinase DCLK1 isoform X1"/>
    <property type="match status" value="1"/>
</dbReference>
<dbReference type="Gene3D" id="1.10.510.10">
    <property type="entry name" value="Transferase(Phosphotransferase) domain 1"/>
    <property type="match status" value="1"/>
</dbReference>
<dbReference type="InterPro" id="IPR011009">
    <property type="entry name" value="Kinase-like_dom_sf"/>
</dbReference>
<feature type="compositionally biased region" description="Low complexity" evidence="13">
    <location>
        <begin position="295"/>
        <end position="316"/>
    </location>
</feature>
<evidence type="ECO:0000256" key="8">
    <source>
        <dbReference type="ARBA" id="ARBA00022777"/>
    </source>
</evidence>
<evidence type="ECO:0000256" key="3">
    <source>
        <dbReference type="ARBA" id="ARBA00022527"/>
    </source>
</evidence>
<evidence type="ECO:0000256" key="2">
    <source>
        <dbReference type="ARBA" id="ARBA00012513"/>
    </source>
</evidence>
<accession>A0A6Q2Y7T9</accession>
<dbReference type="Pfam" id="PF00069">
    <property type="entry name" value="Pkinase"/>
    <property type="match status" value="1"/>
</dbReference>
<reference evidence="16" key="4">
    <citation type="submission" date="2025-09" db="UniProtKB">
        <authorList>
            <consortium name="Ensembl"/>
        </authorList>
    </citation>
    <scope>IDENTIFICATION</scope>
</reference>
<keyword evidence="9 12" id="KW-0067">ATP-binding</keyword>
<comment type="similarity">
    <text evidence="1">Belongs to the protein kinase superfamily. CAMK Ser/Thr protein kinase family. CaMK subfamily.</text>
</comment>
<evidence type="ECO:0000256" key="1">
    <source>
        <dbReference type="ARBA" id="ARBA00005354"/>
    </source>
</evidence>
<feature type="compositionally biased region" description="Low complexity" evidence="13">
    <location>
        <begin position="21"/>
        <end position="37"/>
    </location>
</feature>
<name>A0A6Q2Y7T9_ESOLU</name>
<keyword evidence="5" id="KW-0808">Transferase</keyword>
<dbReference type="GeneTree" id="ENSGT00940000154895"/>
<comment type="catalytic activity">
    <reaction evidence="11">
        <text>L-seryl-[protein] + ATP = O-phospho-L-seryl-[protein] + ADP + H(+)</text>
        <dbReference type="Rhea" id="RHEA:17989"/>
        <dbReference type="Rhea" id="RHEA-COMP:9863"/>
        <dbReference type="Rhea" id="RHEA-COMP:11604"/>
        <dbReference type="ChEBI" id="CHEBI:15378"/>
        <dbReference type="ChEBI" id="CHEBI:29999"/>
        <dbReference type="ChEBI" id="CHEBI:30616"/>
        <dbReference type="ChEBI" id="CHEBI:83421"/>
        <dbReference type="ChEBI" id="CHEBI:456216"/>
        <dbReference type="EC" id="2.7.11.1"/>
    </reaction>
</comment>
<keyword evidence="8" id="KW-0418">Kinase</keyword>
<keyword evidence="7 12" id="KW-0547">Nucleotide-binding</keyword>
<keyword evidence="17" id="KW-1185">Reference proteome</keyword>
<dbReference type="InterPro" id="IPR003533">
    <property type="entry name" value="Doublecortin_dom"/>
</dbReference>
<feature type="domain" description="Doublecortin" evidence="15">
    <location>
        <begin position="198"/>
        <end position="257"/>
    </location>
</feature>
<dbReference type="GO" id="GO:0035556">
    <property type="term" value="P:intracellular signal transduction"/>
    <property type="evidence" value="ECO:0007669"/>
    <property type="project" value="InterPro"/>
</dbReference>
<dbReference type="SMART" id="SM00537">
    <property type="entry name" value="DCX"/>
    <property type="match status" value="2"/>
</dbReference>
<evidence type="ECO:0000256" key="6">
    <source>
        <dbReference type="ARBA" id="ARBA00022737"/>
    </source>
</evidence>
<dbReference type="InterPro" id="IPR036572">
    <property type="entry name" value="Doublecortin_dom_sf"/>
</dbReference>
<evidence type="ECO:0000256" key="7">
    <source>
        <dbReference type="ARBA" id="ARBA00022741"/>
    </source>
</evidence>
<sequence length="702" mass="76846">MSLGRSIEWEHFEERDKTQRSSRANGSGSQSGSRGNGLVPSPAHSAHCSFYRTRTLQSLTSEKKAKKVRFYRNGDKYFKGLVYAVSSDRFRSFDALLKELTRSLSDNVNLPQGVRSIYTVDGSKKISSLEELAEGESYVCASNEPYRHLDYTKNVNPNWSVGIKAGQSGSLSSLSILVKGELQRSEASLGTRDFIKPKLVTVIRSGVKPRKAVRILLNKKTAHSFEQVLTDITDAIKLDSGAVKRLYTLKGKQVRCVFRVYRHVLFPSLCLTMSPPSLLSFLPAPVNGVPSSAISTPKSTKSNSSSPTSPSGRQSSGQLCGCSDLNGSEPCSNMCLSPSVNGNQCVATTSVLDKYKVGKVIGDGNFAVVKDCVERSTGKEYALKIIDKAKCSGKEHLIENEVAVLRRVKHPNIIQLIEEVDTPTELYLVMELVKGGDLFDAITSSTKYTERDASVMVYNLAGALNYLHNMNIVHRDIKPENLLVCENPDGTKSLKLGDFGLATVVEGPLHTVCGTPTYVAPEIIAEAGYGLKVDIWATGVITYILLCGFPPFRSESNLQEDLFDQILVGRLDFPSPHWDNVTDSAKELIGRMVQVNVEARYTAQDVLSHPWVVAEDNMEMVSGKLKTHYDTAAGVAIIMVRSRPSVLQFCSVETSVLVQIHTQTRAPPPPPPPPPLPPILSSPVPRTFACLHCHTSSVIEPT</sequence>
<dbReference type="SUPFAM" id="SSF89837">
    <property type="entry name" value="Doublecortin (DC)"/>
    <property type="match status" value="2"/>
</dbReference>
<evidence type="ECO:0000256" key="5">
    <source>
        <dbReference type="ARBA" id="ARBA00022679"/>
    </source>
</evidence>
<feature type="binding site" evidence="12">
    <location>
        <position position="384"/>
    </location>
    <ligand>
        <name>ATP</name>
        <dbReference type="ChEBI" id="CHEBI:30616"/>
    </ligand>
</feature>
<dbReference type="PROSITE" id="PS00108">
    <property type="entry name" value="PROTEIN_KINASE_ST"/>
    <property type="match status" value="1"/>
</dbReference>
<evidence type="ECO:0000256" key="9">
    <source>
        <dbReference type="ARBA" id="ARBA00022840"/>
    </source>
</evidence>
<feature type="region of interest" description="Disordered" evidence="13">
    <location>
        <begin position="292"/>
        <end position="316"/>
    </location>
</feature>
<dbReference type="PROSITE" id="PS50011">
    <property type="entry name" value="PROTEIN_KINASE_DOM"/>
    <property type="match status" value="1"/>
</dbReference>
<evidence type="ECO:0000259" key="14">
    <source>
        <dbReference type="PROSITE" id="PS50011"/>
    </source>
</evidence>
<dbReference type="SMART" id="SM00220">
    <property type="entry name" value="S_TKc"/>
    <property type="match status" value="1"/>
</dbReference>
<dbReference type="AlphaFoldDB" id="A0A6Q2Y7T9"/>
<dbReference type="InterPro" id="IPR017441">
    <property type="entry name" value="Protein_kinase_ATP_BS"/>
</dbReference>
<comment type="catalytic activity">
    <reaction evidence="10">
        <text>L-threonyl-[protein] + ATP = O-phospho-L-threonyl-[protein] + ADP + H(+)</text>
        <dbReference type="Rhea" id="RHEA:46608"/>
        <dbReference type="Rhea" id="RHEA-COMP:11060"/>
        <dbReference type="Rhea" id="RHEA-COMP:11605"/>
        <dbReference type="ChEBI" id="CHEBI:15378"/>
        <dbReference type="ChEBI" id="CHEBI:30013"/>
        <dbReference type="ChEBI" id="CHEBI:30616"/>
        <dbReference type="ChEBI" id="CHEBI:61977"/>
        <dbReference type="ChEBI" id="CHEBI:456216"/>
        <dbReference type="EC" id="2.7.11.1"/>
    </reaction>
</comment>
<dbReference type="GO" id="GO:0004674">
    <property type="term" value="F:protein serine/threonine kinase activity"/>
    <property type="evidence" value="ECO:0007669"/>
    <property type="project" value="UniProtKB-KW"/>
</dbReference>
<dbReference type="CDD" id="cd17141">
    <property type="entry name" value="DCX1_DCLK2"/>
    <property type="match status" value="1"/>
</dbReference>
<evidence type="ECO:0000256" key="11">
    <source>
        <dbReference type="ARBA" id="ARBA00048679"/>
    </source>
</evidence>
<feature type="region of interest" description="Disordered" evidence="13">
    <location>
        <begin position="13"/>
        <end position="43"/>
    </location>
</feature>
<evidence type="ECO:0000259" key="15">
    <source>
        <dbReference type="PROSITE" id="PS50309"/>
    </source>
</evidence>
<keyword evidence="3" id="KW-0723">Serine/threonine-protein kinase</keyword>
<evidence type="ECO:0000313" key="16">
    <source>
        <dbReference type="Ensembl" id="ENSELUP00000061471.2"/>
    </source>
</evidence>
<evidence type="ECO:0000256" key="12">
    <source>
        <dbReference type="PROSITE-ProRule" id="PRU10141"/>
    </source>
</evidence>
<dbReference type="GO" id="GO:0007417">
    <property type="term" value="P:central nervous system development"/>
    <property type="evidence" value="ECO:0007669"/>
    <property type="project" value="UniProtKB-ARBA"/>
</dbReference>
<dbReference type="Proteomes" id="UP000265140">
    <property type="component" value="Chromosome 25"/>
</dbReference>
<reference evidence="16" key="2">
    <citation type="submission" date="2020-02" db="EMBL/GenBank/DDBJ databases">
        <title>Esox lucius (northern pike) genome, fEsoLuc1, primary haplotype.</title>
        <authorList>
            <person name="Myers G."/>
            <person name="Karagic N."/>
            <person name="Meyer A."/>
            <person name="Pippel M."/>
            <person name="Reichard M."/>
            <person name="Winkler S."/>
            <person name="Tracey A."/>
            <person name="Sims Y."/>
            <person name="Howe K."/>
            <person name="Rhie A."/>
            <person name="Formenti G."/>
            <person name="Durbin R."/>
            <person name="Fedrigo O."/>
            <person name="Jarvis E.D."/>
        </authorList>
    </citation>
    <scope>NUCLEOTIDE SEQUENCE [LARGE SCALE GENOMIC DNA]</scope>
</reference>
<dbReference type="SUPFAM" id="SSF56112">
    <property type="entry name" value="Protein kinase-like (PK-like)"/>
    <property type="match status" value="1"/>
</dbReference>
<dbReference type="Ensembl" id="ENSELUT00000081648.2">
    <property type="protein sequence ID" value="ENSELUP00000061471.2"/>
    <property type="gene ID" value="ENSELUG00000014023.3"/>
</dbReference>
<dbReference type="FunFam" id="1.10.510.10:FF:000066">
    <property type="entry name" value="Serine/threonine-protein kinase DCLK1 isoform 2"/>
    <property type="match status" value="1"/>
</dbReference>
<dbReference type="Pfam" id="PF03607">
    <property type="entry name" value="DCX"/>
    <property type="match status" value="2"/>
</dbReference>
<feature type="domain" description="Protein kinase" evidence="14">
    <location>
        <begin position="355"/>
        <end position="612"/>
    </location>
</feature>
<organism evidence="16 17">
    <name type="scientific">Esox lucius</name>
    <name type="common">Northern pike</name>
    <dbReference type="NCBI Taxonomy" id="8010"/>
    <lineage>
        <taxon>Eukaryota</taxon>
        <taxon>Metazoa</taxon>
        <taxon>Chordata</taxon>
        <taxon>Craniata</taxon>
        <taxon>Vertebrata</taxon>
        <taxon>Euteleostomi</taxon>
        <taxon>Actinopterygii</taxon>
        <taxon>Neopterygii</taxon>
        <taxon>Teleostei</taxon>
        <taxon>Protacanthopterygii</taxon>
        <taxon>Esociformes</taxon>
        <taxon>Esocidae</taxon>
        <taxon>Esox</taxon>
    </lineage>
</organism>
<evidence type="ECO:0000256" key="4">
    <source>
        <dbReference type="ARBA" id="ARBA00022553"/>
    </source>
</evidence>
<keyword evidence="6" id="KW-0677">Repeat</keyword>
<dbReference type="InterPro" id="IPR008271">
    <property type="entry name" value="Ser/Thr_kinase_AS"/>
</dbReference>
<evidence type="ECO:0000256" key="10">
    <source>
        <dbReference type="ARBA" id="ARBA00047899"/>
    </source>
</evidence>
<proteinExistence type="inferred from homology"/>
<dbReference type="FunFam" id="3.30.200.20:FF:000057">
    <property type="entry name" value="Serine/threonine-protein kinase DCLK1 isoform 2"/>
    <property type="match status" value="1"/>
</dbReference>
<keyword evidence="4" id="KW-0597">Phosphoprotein</keyword>
<dbReference type="GO" id="GO:0005524">
    <property type="term" value="F:ATP binding"/>
    <property type="evidence" value="ECO:0007669"/>
    <property type="project" value="UniProtKB-UniRule"/>
</dbReference>
<dbReference type="InterPro" id="IPR000719">
    <property type="entry name" value="Prot_kinase_dom"/>
</dbReference>
<protein>
    <recommendedName>
        <fullName evidence="2">non-specific serine/threonine protein kinase</fullName>
        <ecNumber evidence="2">2.7.11.1</ecNumber>
    </recommendedName>
</protein>
<dbReference type="Gene3D" id="3.10.20.230">
    <property type="entry name" value="Doublecortin domain"/>
    <property type="match status" value="2"/>
</dbReference>
<evidence type="ECO:0000256" key="13">
    <source>
        <dbReference type="SAM" id="MobiDB-lite"/>
    </source>
</evidence>
<dbReference type="Bgee" id="ENSELUG00000014023">
    <property type="expression patterns" value="Expressed in brain and 13 other cell types or tissues"/>
</dbReference>
<dbReference type="Gene3D" id="3.30.200.20">
    <property type="entry name" value="Phosphorylase Kinase, domain 1"/>
    <property type="match status" value="1"/>
</dbReference>
<dbReference type="PROSITE" id="PS00107">
    <property type="entry name" value="PROTEIN_KINASE_ATP"/>
    <property type="match status" value="1"/>
</dbReference>
<reference evidence="16" key="3">
    <citation type="submission" date="2025-08" db="UniProtKB">
        <authorList>
            <consortium name="Ensembl"/>
        </authorList>
    </citation>
    <scope>IDENTIFICATION</scope>
</reference>